<sequence length="156" mass="17500">MKKASFLLNSLFFLSLALGLFSCETRKPENQQPEPQVFSPEAEATPSVTTDTSATLNSEKPIQEETAPEPTPRKLPSREELKKITPSQEAKRALSADAMKAYRMKPEAFGAYMQTRIPYYRGKGDLKAQNDVVKIEINAEEMRIETAKGSQIFPMK</sequence>
<organism evidence="3 4">
    <name type="scientific">Adhaeribacter soli</name>
    <dbReference type="NCBI Taxonomy" id="2607655"/>
    <lineage>
        <taxon>Bacteria</taxon>
        <taxon>Pseudomonadati</taxon>
        <taxon>Bacteroidota</taxon>
        <taxon>Cytophagia</taxon>
        <taxon>Cytophagales</taxon>
        <taxon>Hymenobacteraceae</taxon>
        <taxon>Adhaeribacter</taxon>
    </lineage>
</organism>
<reference evidence="3 4" key="1">
    <citation type="submission" date="2019-09" db="EMBL/GenBank/DDBJ databases">
        <title>Genome sequence of Adhaeribacter sp. M2.</title>
        <authorList>
            <person name="Srinivasan S."/>
        </authorList>
    </citation>
    <scope>NUCLEOTIDE SEQUENCE [LARGE SCALE GENOMIC DNA]</scope>
    <source>
        <strain evidence="3 4">M2</strain>
    </source>
</reference>
<comment type="caution">
    <text evidence="3">The sequence shown here is derived from an EMBL/GenBank/DDBJ whole genome shotgun (WGS) entry which is preliminary data.</text>
</comment>
<keyword evidence="2" id="KW-0732">Signal</keyword>
<feature type="signal peptide" evidence="2">
    <location>
        <begin position="1"/>
        <end position="22"/>
    </location>
</feature>
<protein>
    <recommendedName>
        <fullName evidence="5">Lipoprotein</fullName>
    </recommendedName>
</protein>
<evidence type="ECO:0000256" key="2">
    <source>
        <dbReference type="SAM" id="SignalP"/>
    </source>
</evidence>
<proteinExistence type="predicted"/>
<dbReference type="AlphaFoldDB" id="A0A5N1IMQ2"/>
<keyword evidence="4" id="KW-1185">Reference proteome</keyword>
<dbReference type="EMBL" id="VTWT01000008">
    <property type="protein sequence ID" value="KAA9331127.1"/>
    <property type="molecule type" value="Genomic_DNA"/>
</dbReference>
<feature type="compositionally biased region" description="Basic and acidic residues" evidence="1">
    <location>
        <begin position="76"/>
        <end position="92"/>
    </location>
</feature>
<evidence type="ECO:0000313" key="4">
    <source>
        <dbReference type="Proteomes" id="UP000326570"/>
    </source>
</evidence>
<accession>A0A5N1IMQ2</accession>
<gene>
    <name evidence="3" type="ORF">F0P94_14605</name>
</gene>
<evidence type="ECO:0008006" key="5">
    <source>
        <dbReference type="Google" id="ProtNLM"/>
    </source>
</evidence>
<feature type="compositionally biased region" description="Polar residues" evidence="1">
    <location>
        <begin position="46"/>
        <end position="60"/>
    </location>
</feature>
<feature type="region of interest" description="Disordered" evidence="1">
    <location>
        <begin position="27"/>
        <end position="92"/>
    </location>
</feature>
<name>A0A5N1IMQ2_9BACT</name>
<dbReference type="PROSITE" id="PS51257">
    <property type="entry name" value="PROKAR_LIPOPROTEIN"/>
    <property type="match status" value="1"/>
</dbReference>
<dbReference type="RefSeq" id="WP_150904650.1">
    <property type="nucleotide sequence ID" value="NZ_VTWT01000008.1"/>
</dbReference>
<evidence type="ECO:0000256" key="1">
    <source>
        <dbReference type="SAM" id="MobiDB-lite"/>
    </source>
</evidence>
<dbReference type="Proteomes" id="UP000326570">
    <property type="component" value="Unassembled WGS sequence"/>
</dbReference>
<feature type="chain" id="PRO_5025002849" description="Lipoprotein" evidence="2">
    <location>
        <begin position="23"/>
        <end position="156"/>
    </location>
</feature>
<evidence type="ECO:0000313" key="3">
    <source>
        <dbReference type="EMBL" id="KAA9331127.1"/>
    </source>
</evidence>